<dbReference type="InterPro" id="IPR029000">
    <property type="entry name" value="Cyclophilin-like_dom_sf"/>
</dbReference>
<reference evidence="3 4" key="1">
    <citation type="journal article" date="2015" name="Genome Announc.">
        <title>Expanding the biotechnology potential of lactobacilli through comparative genomics of 213 strains and associated genera.</title>
        <authorList>
            <person name="Sun Z."/>
            <person name="Harris H.M."/>
            <person name="McCann A."/>
            <person name="Guo C."/>
            <person name="Argimon S."/>
            <person name="Zhang W."/>
            <person name="Yang X."/>
            <person name="Jeffery I.B."/>
            <person name="Cooney J.C."/>
            <person name="Kagawa T.F."/>
            <person name="Liu W."/>
            <person name="Song Y."/>
            <person name="Salvetti E."/>
            <person name="Wrobel A."/>
            <person name="Rasinkangas P."/>
            <person name="Parkhill J."/>
            <person name="Rea M.C."/>
            <person name="O'Sullivan O."/>
            <person name="Ritari J."/>
            <person name="Douillard F.P."/>
            <person name="Paul Ross R."/>
            <person name="Yang R."/>
            <person name="Briner A.E."/>
            <person name="Felis G.E."/>
            <person name="de Vos W.M."/>
            <person name="Barrangou R."/>
            <person name="Klaenhammer T.R."/>
            <person name="Caufield P.W."/>
            <person name="Cui Y."/>
            <person name="Zhang H."/>
            <person name="O'Toole P.W."/>
        </authorList>
    </citation>
    <scope>NUCLEOTIDE SEQUENCE [LARGE SCALE GENOMIC DNA]</scope>
    <source>
        <strain evidence="3 4">DSM 20001</strain>
    </source>
</reference>
<dbReference type="PANTHER" id="PTHR38435:SF2">
    <property type="entry name" value="DUF871 DOMAIN-CONTAINING PROTEIN"/>
    <property type="match status" value="1"/>
</dbReference>
<dbReference type="SUPFAM" id="SSF50891">
    <property type="entry name" value="Cyclophilin-like"/>
    <property type="match status" value="1"/>
</dbReference>
<feature type="domain" description="6-phospho-N-acetylmuramidase C-terminal" evidence="1">
    <location>
        <begin position="248"/>
        <end position="346"/>
    </location>
</feature>
<dbReference type="InterPro" id="IPR043894">
    <property type="entry name" value="MupG_C"/>
</dbReference>
<sequence length="356" mass="40861">MLGFSVYLAEELTDNQYQYLASMQNHGFTGVFTSLHIPEDDPKLVMTRFQRLVQWCKTLNLELTCDLSLQGLGRLHLSYDDLLSATVFKNIGLRIDDGFSLRQIAQLSQQTKVMLNASTITVDELVQLRQFQADFSNLEAWHNYYPRPETGLSAIWLSEKNEWLQQQGLRTMAFVAGDAGKRGPIYTGLPTLECDRQRHPLIAIVDLLKKWHTDNVYIGDPELSVLGQQQISAYFEQRALVLPITTTHHFLYRQDWHSRPDIAAQVVRLIEGRVQLGTRVIHSDNTVERCLGTITQDNERYGRYMGELQICRTNLTADQRVNVIGHVAAHSQTLLALVRPKQTIRFIKENIHEEEQ</sequence>
<dbReference type="PANTHER" id="PTHR38435">
    <property type="match status" value="1"/>
</dbReference>
<dbReference type="InterPro" id="IPR013785">
    <property type="entry name" value="Aldolase_TIM"/>
</dbReference>
<dbReference type="InterPro" id="IPR043797">
    <property type="entry name" value="MupG_N"/>
</dbReference>
<evidence type="ECO:0000259" key="2">
    <source>
        <dbReference type="Pfam" id="PF19200"/>
    </source>
</evidence>
<dbReference type="Proteomes" id="UP000051181">
    <property type="component" value="Unassembled WGS sequence"/>
</dbReference>
<evidence type="ECO:0000313" key="3">
    <source>
        <dbReference type="EMBL" id="KRK18990.1"/>
    </source>
</evidence>
<dbReference type="AlphaFoldDB" id="A0A0R1FBW2"/>
<dbReference type="GeneID" id="65915791"/>
<gene>
    <name evidence="3" type="ORF">FD22_GL001777</name>
</gene>
<dbReference type="eggNOG" id="COG3589">
    <property type="taxonomic scope" value="Bacteria"/>
</dbReference>
<dbReference type="Gene3D" id="3.20.20.70">
    <property type="entry name" value="Aldolase class I"/>
    <property type="match status" value="1"/>
</dbReference>
<dbReference type="Pfam" id="PF19200">
    <property type="entry name" value="MupG_N"/>
    <property type="match status" value="1"/>
</dbReference>
<name>A0A0R1FBW2_9LACO</name>
<dbReference type="EMBL" id="AZCN01000005">
    <property type="protein sequence ID" value="KRK18990.1"/>
    <property type="molecule type" value="Genomic_DNA"/>
</dbReference>
<evidence type="ECO:0000313" key="4">
    <source>
        <dbReference type="Proteomes" id="UP000051181"/>
    </source>
</evidence>
<dbReference type="PATRIC" id="fig|913848.6.peg.1820"/>
<protein>
    <submittedName>
        <fullName evidence="3">Outer surface protein</fullName>
    </submittedName>
</protein>
<proteinExistence type="predicted"/>
<accession>A0A0R1FBW2</accession>
<dbReference type="RefSeq" id="WP_010011256.1">
    <property type="nucleotide sequence ID" value="NZ_AZCN01000005.1"/>
</dbReference>
<dbReference type="SUPFAM" id="SSF51445">
    <property type="entry name" value="(Trans)glycosidases"/>
    <property type="match status" value="1"/>
</dbReference>
<evidence type="ECO:0000259" key="1">
    <source>
        <dbReference type="Pfam" id="PF05913"/>
    </source>
</evidence>
<organism evidence="3 4">
    <name type="scientific">Loigolactobacillus coryniformis subsp. coryniformis KCTC 3167 = DSM 20001</name>
    <dbReference type="NCBI Taxonomy" id="913848"/>
    <lineage>
        <taxon>Bacteria</taxon>
        <taxon>Bacillati</taxon>
        <taxon>Bacillota</taxon>
        <taxon>Bacilli</taxon>
        <taxon>Lactobacillales</taxon>
        <taxon>Lactobacillaceae</taxon>
        <taxon>Loigolactobacillus</taxon>
    </lineage>
</organism>
<dbReference type="InterPro" id="IPR017853">
    <property type="entry name" value="GH"/>
</dbReference>
<dbReference type="InterPro" id="IPR008589">
    <property type="entry name" value="MupG"/>
</dbReference>
<dbReference type="Pfam" id="PF05913">
    <property type="entry name" value="MupG_C"/>
    <property type="match status" value="1"/>
</dbReference>
<dbReference type="Gene3D" id="2.40.100.10">
    <property type="entry name" value="Cyclophilin-like"/>
    <property type="match status" value="1"/>
</dbReference>
<feature type="domain" description="6-phospho-N-acetylmuramidase N-terminal" evidence="2">
    <location>
        <begin position="2"/>
        <end position="229"/>
    </location>
</feature>
<comment type="caution">
    <text evidence="3">The sequence shown here is derived from an EMBL/GenBank/DDBJ whole genome shotgun (WGS) entry which is preliminary data.</text>
</comment>